<evidence type="ECO:0000256" key="1">
    <source>
        <dbReference type="ARBA" id="ARBA00004167"/>
    </source>
</evidence>
<evidence type="ECO:0000259" key="6">
    <source>
        <dbReference type="Pfam" id="PF03168"/>
    </source>
</evidence>
<feature type="domain" description="Late embryogenesis abundant protein LEA-2 subgroup" evidence="6">
    <location>
        <begin position="80"/>
        <end position="171"/>
    </location>
</feature>
<evidence type="ECO:0000256" key="4">
    <source>
        <dbReference type="ARBA" id="ARBA00023136"/>
    </source>
</evidence>
<dbReference type="GO" id="GO:0009506">
    <property type="term" value="C:plasmodesma"/>
    <property type="evidence" value="ECO:0000318"/>
    <property type="project" value="GO_Central"/>
</dbReference>
<comment type="subcellular location">
    <subcellularLocation>
        <location evidence="1">Membrane</location>
        <topology evidence="1">Single-pass membrane protein</topology>
    </subcellularLocation>
</comment>
<evidence type="ECO:0000313" key="7">
    <source>
        <dbReference type="EMBL" id="KQJ94762.1"/>
    </source>
</evidence>
<sequence length="209" mass="23002">MASGVTSVLCCPCRCIFCGLLSCILSVVACVLIVAGLVFLTLYLLFRPHLVHATAASADLANFTLTPRTWILRYNLTVAVALRNPNTRIAIRYAAVQADAYYQGQPFGHAALPEFFQDTGERTEVMAQFVGQHPLEGGVAAAAFRKEAIDHARFSLDVKVRAKMSLKVWAFTVPGPRPRIDCPLLIQRRNLTTGAASTEFQPTDCRVWF</sequence>
<dbReference type="InterPro" id="IPR004864">
    <property type="entry name" value="LEA_2"/>
</dbReference>
<dbReference type="Gramene" id="KQJ94762">
    <property type="protein sequence ID" value="KQJ94762"/>
    <property type="gene ID" value="BRADI_3g13020v3"/>
</dbReference>
<name>I1I095_BRADI</name>
<dbReference type="AlphaFoldDB" id="I1I095"/>
<dbReference type="GO" id="GO:0098542">
    <property type="term" value="P:defense response to other organism"/>
    <property type="evidence" value="ECO:0007669"/>
    <property type="project" value="InterPro"/>
</dbReference>
<keyword evidence="9" id="KW-1185">Reference proteome</keyword>
<protein>
    <recommendedName>
        <fullName evidence="6">Late embryogenesis abundant protein LEA-2 subgroup domain-containing protein</fullName>
    </recommendedName>
</protein>
<dbReference type="InterPro" id="IPR044839">
    <property type="entry name" value="NDR1-like"/>
</dbReference>
<dbReference type="GO" id="GO:0005886">
    <property type="term" value="C:plasma membrane"/>
    <property type="evidence" value="ECO:0000318"/>
    <property type="project" value="GO_Central"/>
</dbReference>
<reference evidence="7" key="2">
    <citation type="submission" date="2017-06" db="EMBL/GenBank/DDBJ databases">
        <title>WGS assembly of Brachypodium distachyon.</title>
        <authorList>
            <consortium name="The International Brachypodium Initiative"/>
            <person name="Lucas S."/>
            <person name="Harmon-Smith M."/>
            <person name="Lail K."/>
            <person name="Tice H."/>
            <person name="Grimwood J."/>
            <person name="Bruce D."/>
            <person name="Barry K."/>
            <person name="Shu S."/>
            <person name="Lindquist E."/>
            <person name="Wang M."/>
            <person name="Pitluck S."/>
            <person name="Vogel J.P."/>
            <person name="Garvin D.F."/>
            <person name="Mockler T.C."/>
            <person name="Schmutz J."/>
            <person name="Rokhsar D."/>
            <person name="Bevan M.W."/>
        </authorList>
    </citation>
    <scope>NUCLEOTIDE SEQUENCE</scope>
    <source>
        <strain evidence="7">Bd21</strain>
    </source>
</reference>
<evidence type="ECO:0000256" key="3">
    <source>
        <dbReference type="ARBA" id="ARBA00022989"/>
    </source>
</evidence>
<organism evidence="8">
    <name type="scientific">Brachypodium distachyon</name>
    <name type="common">Purple false brome</name>
    <name type="synonym">Trachynia distachya</name>
    <dbReference type="NCBI Taxonomy" id="15368"/>
    <lineage>
        <taxon>Eukaryota</taxon>
        <taxon>Viridiplantae</taxon>
        <taxon>Streptophyta</taxon>
        <taxon>Embryophyta</taxon>
        <taxon>Tracheophyta</taxon>
        <taxon>Spermatophyta</taxon>
        <taxon>Magnoliopsida</taxon>
        <taxon>Liliopsida</taxon>
        <taxon>Poales</taxon>
        <taxon>Poaceae</taxon>
        <taxon>BOP clade</taxon>
        <taxon>Pooideae</taxon>
        <taxon>Stipodae</taxon>
        <taxon>Brachypodieae</taxon>
        <taxon>Brachypodium</taxon>
    </lineage>
</organism>
<dbReference type="PANTHER" id="PTHR31415">
    <property type="entry name" value="OS05G0367900 PROTEIN"/>
    <property type="match status" value="1"/>
</dbReference>
<dbReference type="InParanoid" id="I1I095"/>
<evidence type="ECO:0000256" key="5">
    <source>
        <dbReference type="SAM" id="Phobius"/>
    </source>
</evidence>
<reference evidence="8" key="3">
    <citation type="submission" date="2018-08" db="UniProtKB">
        <authorList>
            <consortium name="EnsemblPlants"/>
        </authorList>
    </citation>
    <scope>IDENTIFICATION</scope>
    <source>
        <strain evidence="8">cv. Bd21</strain>
    </source>
</reference>
<reference evidence="7 8" key="1">
    <citation type="journal article" date="2010" name="Nature">
        <title>Genome sequencing and analysis of the model grass Brachypodium distachyon.</title>
        <authorList>
            <consortium name="International Brachypodium Initiative"/>
        </authorList>
    </citation>
    <scope>NUCLEOTIDE SEQUENCE [LARGE SCALE GENOMIC DNA]</scope>
    <source>
        <strain evidence="7 8">Bd21</strain>
    </source>
</reference>
<dbReference type="eggNOG" id="ENOG502QUR9">
    <property type="taxonomic scope" value="Eukaryota"/>
</dbReference>
<dbReference type="HOGENOM" id="CLU_051752_2_1_1"/>
<proteinExistence type="predicted"/>
<accession>I1I095</accession>
<evidence type="ECO:0000313" key="8">
    <source>
        <dbReference type="EnsemblPlants" id="KQJ94762"/>
    </source>
</evidence>
<dbReference type="OMA" id="PHIIRAT"/>
<dbReference type="OrthoDB" id="1889094at2759"/>
<evidence type="ECO:0000313" key="9">
    <source>
        <dbReference type="Proteomes" id="UP000008810"/>
    </source>
</evidence>
<gene>
    <name evidence="7" type="ORF">BRADI_3g13020v3</name>
</gene>
<dbReference type="EMBL" id="CM000882">
    <property type="protein sequence ID" value="KQJ94762.1"/>
    <property type="molecule type" value="Genomic_DNA"/>
</dbReference>
<dbReference type="STRING" id="15368.I1I095"/>
<dbReference type="Proteomes" id="UP000008810">
    <property type="component" value="Chromosome 3"/>
</dbReference>
<keyword evidence="3 5" id="KW-1133">Transmembrane helix</keyword>
<evidence type="ECO:0000256" key="2">
    <source>
        <dbReference type="ARBA" id="ARBA00022692"/>
    </source>
</evidence>
<dbReference type="PANTHER" id="PTHR31415:SF21">
    <property type="entry name" value="OS08G0102551 PROTEIN"/>
    <property type="match status" value="1"/>
</dbReference>
<keyword evidence="2 5" id="KW-0812">Transmembrane</keyword>
<feature type="transmembrane region" description="Helical" evidence="5">
    <location>
        <begin position="25"/>
        <end position="46"/>
    </location>
</feature>
<dbReference type="Pfam" id="PF03168">
    <property type="entry name" value="LEA_2"/>
    <property type="match status" value="1"/>
</dbReference>
<dbReference type="EnsemblPlants" id="KQJ94762">
    <property type="protein sequence ID" value="KQJ94762"/>
    <property type="gene ID" value="BRADI_3g13020v3"/>
</dbReference>
<keyword evidence="4 5" id="KW-0472">Membrane</keyword>